<comment type="similarity">
    <text evidence="1">Belongs to the aldo/keto reductase family.</text>
</comment>
<protein>
    <submittedName>
        <fullName evidence="8">Aldo/keto reductase</fullName>
    </submittedName>
</protein>
<dbReference type="PANTHER" id="PTHR43827:SF3">
    <property type="entry name" value="NADP-DEPENDENT OXIDOREDUCTASE DOMAIN-CONTAINING PROTEIN"/>
    <property type="match status" value="1"/>
</dbReference>
<name>A0A5M6A665_9BACE</name>
<dbReference type="InterPro" id="IPR018170">
    <property type="entry name" value="Aldo/ket_reductase_CS"/>
</dbReference>
<dbReference type="RefSeq" id="WP_007214414.1">
    <property type="nucleotide sequence ID" value="NZ_JAFEKG010000001.1"/>
</dbReference>
<keyword evidence="3" id="KW-0560">Oxidoreductase</keyword>
<feature type="site" description="Lowers pKa of active site Tyr" evidence="6">
    <location>
        <position position="73"/>
    </location>
</feature>
<dbReference type="Pfam" id="PF00248">
    <property type="entry name" value="Aldo_ket_red"/>
    <property type="match status" value="1"/>
</dbReference>
<gene>
    <name evidence="8" type="ORF">F2Y86_17220</name>
</gene>
<dbReference type="GO" id="GO:0016616">
    <property type="term" value="F:oxidoreductase activity, acting on the CH-OH group of donors, NAD or NADP as acceptor"/>
    <property type="evidence" value="ECO:0007669"/>
    <property type="project" value="UniProtKB-ARBA"/>
</dbReference>
<dbReference type="PROSITE" id="PS00063">
    <property type="entry name" value="ALDOKETO_REDUCTASE_3"/>
    <property type="match status" value="1"/>
</dbReference>
<organism evidence="8 9">
    <name type="scientific">Bacteroides cellulosilyticus</name>
    <dbReference type="NCBI Taxonomy" id="246787"/>
    <lineage>
        <taxon>Bacteria</taxon>
        <taxon>Pseudomonadati</taxon>
        <taxon>Bacteroidota</taxon>
        <taxon>Bacteroidia</taxon>
        <taxon>Bacteroidales</taxon>
        <taxon>Bacteroidaceae</taxon>
        <taxon>Bacteroides</taxon>
    </lineage>
</organism>
<evidence type="ECO:0000256" key="1">
    <source>
        <dbReference type="ARBA" id="ARBA00007905"/>
    </source>
</evidence>
<dbReference type="Gene3D" id="3.20.20.100">
    <property type="entry name" value="NADP-dependent oxidoreductase domain"/>
    <property type="match status" value="1"/>
</dbReference>
<evidence type="ECO:0000256" key="3">
    <source>
        <dbReference type="ARBA" id="ARBA00023002"/>
    </source>
</evidence>
<reference evidence="8 9" key="1">
    <citation type="journal article" date="2019" name="Nat. Med.">
        <title>A library of human gut bacterial isolates paired with longitudinal multiomics data enables mechanistic microbiome research.</title>
        <authorList>
            <person name="Poyet M."/>
            <person name="Groussin M."/>
            <person name="Gibbons S.M."/>
            <person name="Avila-Pacheco J."/>
            <person name="Jiang X."/>
            <person name="Kearney S.M."/>
            <person name="Perrotta A.R."/>
            <person name="Berdy B."/>
            <person name="Zhao S."/>
            <person name="Lieberman T.D."/>
            <person name="Swanson P.K."/>
            <person name="Smith M."/>
            <person name="Roesemann S."/>
            <person name="Alexander J.E."/>
            <person name="Rich S.A."/>
            <person name="Livny J."/>
            <person name="Vlamakis H."/>
            <person name="Clish C."/>
            <person name="Bullock K."/>
            <person name="Deik A."/>
            <person name="Scott J."/>
            <person name="Pierce K.A."/>
            <person name="Xavier R.J."/>
            <person name="Alm E.J."/>
        </authorList>
    </citation>
    <scope>NUCLEOTIDE SEQUENCE [LARGE SCALE GENOMIC DNA]</scope>
    <source>
        <strain evidence="8 9">BIOML-A7</strain>
    </source>
</reference>
<dbReference type="Proteomes" id="UP000325055">
    <property type="component" value="Unassembled WGS sequence"/>
</dbReference>
<dbReference type="PRINTS" id="PR00069">
    <property type="entry name" value="ALDKETRDTASE"/>
</dbReference>
<feature type="active site" description="Proton donor" evidence="4">
    <location>
        <position position="48"/>
    </location>
</feature>
<evidence type="ECO:0000313" key="8">
    <source>
        <dbReference type="EMBL" id="KAA5406731.1"/>
    </source>
</evidence>
<evidence type="ECO:0000259" key="7">
    <source>
        <dbReference type="Pfam" id="PF00248"/>
    </source>
</evidence>
<evidence type="ECO:0000256" key="2">
    <source>
        <dbReference type="ARBA" id="ARBA00022857"/>
    </source>
</evidence>
<feature type="binding site" evidence="5">
    <location>
        <position position="129"/>
    </location>
    <ligand>
        <name>substrate</name>
    </ligand>
</feature>
<proteinExistence type="inferred from homology"/>
<feature type="domain" description="NADP-dependent oxidoreductase" evidence="7">
    <location>
        <begin position="15"/>
        <end position="282"/>
    </location>
</feature>
<sequence>MDTYKLYNGVEMPIIGMGTWPLAGENLERLMKEALSIGYRMFDTADNYFNEDAIGNVLNKNSSIRNEIFIMTKISDEKKMNFPWSSIGKYFYKTSPYMKAHSAKDVVNMLVNNSLRKLKTDYVDCLIIHWPYPDYFLDIWEAMIGLYKEGKLRSIGVSNCRERHLEMLKQNFSVLPMVNQICISPLDTKRALVEYCRKENIQLVCYAPLMQIKNRLLVESEIMKTLLHKYRVDLGHILLMWNKAQGIVPIPKSAHVERLKANFNFNSVSMISEDVELLYSLNEDMQYLPESIYCPGI</sequence>
<keyword evidence="2" id="KW-0521">NADP</keyword>
<comment type="caution">
    <text evidence="8">The sequence shown here is derived from an EMBL/GenBank/DDBJ whole genome shotgun (WGS) entry which is preliminary data.</text>
</comment>
<dbReference type="PIRSF" id="PIRSF000097">
    <property type="entry name" value="AKR"/>
    <property type="match status" value="1"/>
</dbReference>
<dbReference type="SUPFAM" id="SSF51430">
    <property type="entry name" value="NAD(P)-linked oxidoreductase"/>
    <property type="match status" value="1"/>
</dbReference>
<dbReference type="InterPro" id="IPR020471">
    <property type="entry name" value="AKR"/>
</dbReference>
<dbReference type="PANTHER" id="PTHR43827">
    <property type="entry name" value="2,5-DIKETO-D-GLUCONIC ACID REDUCTASE"/>
    <property type="match status" value="1"/>
</dbReference>
<evidence type="ECO:0000256" key="4">
    <source>
        <dbReference type="PIRSR" id="PIRSR000097-1"/>
    </source>
</evidence>
<dbReference type="AlphaFoldDB" id="A0A5M6A665"/>
<dbReference type="InterPro" id="IPR036812">
    <property type="entry name" value="NAD(P)_OxRdtase_dom_sf"/>
</dbReference>
<evidence type="ECO:0000256" key="6">
    <source>
        <dbReference type="PIRSR" id="PIRSR000097-3"/>
    </source>
</evidence>
<evidence type="ECO:0000256" key="5">
    <source>
        <dbReference type="PIRSR" id="PIRSR000097-2"/>
    </source>
</evidence>
<accession>A0A5M6A665</accession>
<dbReference type="InterPro" id="IPR023210">
    <property type="entry name" value="NADP_OxRdtase_dom"/>
</dbReference>
<evidence type="ECO:0000313" key="9">
    <source>
        <dbReference type="Proteomes" id="UP000325055"/>
    </source>
</evidence>
<dbReference type="CDD" id="cd19071">
    <property type="entry name" value="AKR_AKR1-5-like"/>
    <property type="match status" value="1"/>
</dbReference>
<dbReference type="EMBL" id="VVYW01000014">
    <property type="protein sequence ID" value="KAA5406731.1"/>
    <property type="molecule type" value="Genomic_DNA"/>
</dbReference>